<organism evidence="1">
    <name type="scientific">marine metagenome</name>
    <dbReference type="NCBI Taxonomy" id="408172"/>
    <lineage>
        <taxon>unclassified sequences</taxon>
        <taxon>metagenomes</taxon>
        <taxon>ecological metagenomes</taxon>
    </lineage>
</organism>
<protein>
    <recommendedName>
        <fullName evidence="2">Sulfotransferase domain-containing protein</fullName>
    </recommendedName>
</protein>
<evidence type="ECO:0000313" key="1">
    <source>
        <dbReference type="EMBL" id="SVE24031.1"/>
    </source>
</evidence>
<proteinExistence type="predicted"/>
<accession>A0A383BVZ0</accession>
<dbReference type="Pfam" id="PF13469">
    <property type="entry name" value="Sulfotransfer_3"/>
    <property type="match status" value="1"/>
</dbReference>
<name>A0A383BVZ0_9ZZZZ</name>
<evidence type="ECO:0008006" key="2">
    <source>
        <dbReference type="Google" id="ProtNLM"/>
    </source>
</evidence>
<feature type="non-terminal residue" evidence="1">
    <location>
        <position position="177"/>
    </location>
</feature>
<dbReference type="Gene3D" id="3.40.50.300">
    <property type="entry name" value="P-loop containing nucleotide triphosphate hydrolases"/>
    <property type="match status" value="1"/>
</dbReference>
<sequence length="177" mass="20115">MSLITVVGRGHSGTRAISHTLYASGVFMGNTLNRSGDKVPPGAMYEACRVFARSVRWEGGLLWNFPELVAGDIDPEFDTLVHEYLADITGYDASTHKGWKLPETTLVLPWITRMFPEAKYIFLVRDPRDSILAAHGTDDLSRFGVPYGETEELLERRAISWRYQYDLVRATPRPEHW</sequence>
<dbReference type="InterPro" id="IPR027417">
    <property type="entry name" value="P-loop_NTPase"/>
</dbReference>
<dbReference type="AlphaFoldDB" id="A0A383BVZ0"/>
<reference evidence="1" key="1">
    <citation type="submission" date="2018-05" db="EMBL/GenBank/DDBJ databases">
        <authorList>
            <person name="Lanie J.A."/>
            <person name="Ng W.-L."/>
            <person name="Kazmierczak K.M."/>
            <person name="Andrzejewski T.M."/>
            <person name="Davidsen T.M."/>
            <person name="Wayne K.J."/>
            <person name="Tettelin H."/>
            <person name="Glass J.I."/>
            <person name="Rusch D."/>
            <person name="Podicherti R."/>
            <person name="Tsui H.-C.T."/>
            <person name="Winkler M.E."/>
        </authorList>
    </citation>
    <scope>NUCLEOTIDE SEQUENCE</scope>
</reference>
<dbReference type="SUPFAM" id="SSF52540">
    <property type="entry name" value="P-loop containing nucleoside triphosphate hydrolases"/>
    <property type="match status" value="1"/>
</dbReference>
<gene>
    <name evidence="1" type="ORF">METZ01_LOCUS476885</name>
</gene>
<dbReference type="EMBL" id="UINC01203664">
    <property type="protein sequence ID" value="SVE24031.1"/>
    <property type="molecule type" value="Genomic_DNA"/>
</dbReference>